<dbReference type="SUPFAM" id="SSF52047">
    <property type="entry name" value="RNI-like"/>
    <property type="match status" value="1"/>
</dbReference>
<evidence type="ECO:0000256" key="1">
    <source>
        <dbReference type="ARBA" id="ARBA00022737"/>
    </source>
</evidence>
<dbReference type="OMA" id="CFSVSYC"/>
<accession>R7UWJ8</accession>
<evidence type="ECO:0008006" key="5">
    <source>
        <dbReference type="Google" id="ProtNLM"/>
    </source>
</evidence>
<dbReference type="PANTHER" id="PTHR14224:SF37">
    <property type="entry name" value="LEUCINE-RICH REPEAT-CONTAINING PROTEIN 14"/>
    <property type="match status" value="1"/>
</dbReference>
<reference evidence="2 4" key="2">
    <citation type="journal article" date="2013" name="Nature">
        <title>Insights into bilaterian evolution from three spiralian genomes.</title>
        <authorList>
            <person name="Simakov O."/>
            <person name="Marletaz F."/>
            <person name="Cho S.J."/>
            <person name="Edsinger-Gonzales E."/>
            <person name="Havlak P."/>
            <person name="Hellsten U."/>
            <person name="Kuo D.H."/>
            <person name="Larsson T."/>
            <person name="Lv J."/>
            <person name="Arendt D."/>
            <person name="Savage R."/>
            <person name="Osoegawa K."/>
            <person name="de Jong P."/>
            <person name="Grimwood J."/>
            <person name="Chapman J.A."/>
            <person name="Shapiro H."/>
            <person name="Aerts A."/>
            <person name="Otillar R.P."/>
            <person name="Terry A.Y."/>
            <person name="Boore J.L."/>
            <person name="Grigoriev I.V."/>
            <person name="Lindberg D.R."/>
            <person name="Seaver E.C."/>
            <person name="Weisblat D.A."/>
            <person name="Putnam N.H."/>
            <person name="Rokhsar D.S."/>
        </authorList>
    </citation>
    <scope>NUCLEOTIDE SEQUENCE</scope>
    <source>
        <strain evidence="2 4">I ESC-2004</strain>
    </source>
</reference>
<dbReference type="EMBL" id="KB299619">
    <property type="protein sequence ID" value="ELU07771.1"/>
    <property type="molecule type" value="Genomic_DNA"/>
</dbReference>
<sequence>MTSAMDDVQYDSHDFLLDPRQHIPPPTVLPEKHFLYHLHSVGGGSLPQAVRDTNGQFLCSPRRLRDICIHRLASEPVKLLQRVDHDLLPSNIFPLLLTEAISLREPLTIEWTVSTWPMRYLRVYDIIPYDDLLEPGYMTQPLSGHIKTSLADCFVLGLLKLRPEANLRHIDFSGFGKDRKLSRELCRLPLLWMKPSERTVETIHSNMTNTIDVSKDKVQRFLNRISVVYSNIDGDFLHGNQIDQITINIDLQMTLDDVPLGLSLQSYSPFKFTCRRLWMRPIEDIGPQMSNIGHLLDKTVRILRNIKHMQMMWLKQMLTHFECEDPAFSSDPSKVPDLLDLLNSLPSLQGLSLPECLDLSSRPKWVRDLNNTLRKMKRLKRLSLNYCNIKGQLHNIMDGVPHRLEFLGLKDCRLTSEDLQFLSQWPGLNQICELNLSCNSDLSALGNCLLQMMTRMPRLAALSVSYCSLPLSTLRLIATRAADCPALRSLSLQGYTPLELTTTVDILEACARIPAIQKVLIFPEVYAFPGNNEWEREANKEQALHLGYSIMTSRGKSMVCLE</sequence>
<keyword evidence="1" id="KW-0677">Repeat</keyword>
<evidence type="ECO:0000313" key="2">
    <source>
        <dbReference type="EMBL" id="ELU07771.1"/>
    </source>
</evidence>
<evidence type="ECO:0000313" key="3">
    <source>
        <dbReference type="EnsemblMetazoa" id="CapteP193139"/>
    </source>
</evidence>
<dbReference type="InterPro" id="IPR050694">
    <property type="entry name" value="LRRC14/PRAME"/>
</dbReference>
<dbReference type="HOGENOM" id="CLU_485059_0_0_1"/>
<dbReference type="GO" id="GO:0005737">
    <property type="term" value="C:cytoplasm"/>
    <property type="evidence" value="ECO:0007669"/>
    <property type="project" value="TreeGrafter"/>
</dbReference>
<dbReference type="InterPro" id="IPR032675">
    <property type="entry name" value="LRR_dom_sf"/>
</dbReference>
<dbReference type="EMBL" id="AMQN01001108">
    <property type="status" value="NOT_ANNOTATED_CDS"/>
    <property type="molecule type" value="Genomic_DNA"/>
</dbReference>
<dbReference type="Gene3D" id="3.80.10.10">
    <property type="entry name" value="Ribonuclease Inhibitor"/>
    <property type="match status" value="1"/>
</dbReference>
<protein>
    <recommendedName>
        <fullName evidence="5">Leucine-rich repeat-containing protein 14</fullName>
    </recommendedName>
</protein>
<reference evidence="3" key="3">
    <citation type="submission" date="2015-06" db="UniProtKB">
        <authorList>
            <consortium name="EnsemblMetazoa"/>
        </authorList>
    </citation>
    <scope>IDENTIFICATION</scope>
</reference>
<proteinExistence type="predicted"/>
<dbReference type="PANTHER" id="PTHR14224">
    <property type="entry name" value="SIMILAR TO PREFERENTIALLY EXPRESSED ANTIGEN IN MELANOMA-LIKE 3"/>
    <property type="match status" value="1"/>
</dbReference>
<dbReference type="STRING" id="283909.R7UWJ8"/>
<evidence type="ECO:0000313" key="4">
    <source>
        <dbReference type="Proteomes" id="UP000014760"/>
    </source>
</evidence>
<organism evidence="2">
    <name type="scientific">Capitella teleta</name>
    <name type="common">Polychaete worm</name>
    <dbReference type="NCBI Taxonomy" id="283909"/>
    <lineage>
        <taxon>Eukaryota</taxon>
        <taxon>Metazoa</taxon>
        <taxon>Spiralia</taxon>
        <taxon>Lophotrochozoa</taxon>
        <taxon>Annelida</taxon>
        <taxon>Polychaeta</taxon>
        <taxon>Sedentaria</taxon>
        <taxon>Scolecida</taxon>
        <taxon>Capitellidae</taxon>
        <taxon>Capitella</taxon>
    </lineage>
</organism>
<name>R7UWJ8_CAPTE</name>
<dbReference type="Proteomes" id="UP000014760">
    <property type="component" value="Unassembled WGS sequence"/>
</dbReference>
<gene>
    <name evidence="2" type="ORF">CAPTEDRAFT_193139</name>
</gene>
<keyword evidence="4" id="KW-1185">Reference proteome</keyword>
<dbReference type="AlphaFoldDB" id="R7UWJ8"/>
<dbReference type="EnsemblMetazoa" id="CapteT193139">
    <property type="protein sequence ID" value="CapteP193139"/>
    <property type="gene ID" value="CapteG193139"/>
</dbReference>
<dbReference type="OrthoDB" id="6279874at2759"/>
<reference evidence="4" key="1">
    <citation type="submission" date="2012-12" db="EMBL/GenBank/DDBJ databases">
        <authorList>
            <person name="Hellsten U."/>
            <person name="Grimwood J."/>
            <person name="Chapman J.A."/>
            <person name="Shapiro H."/>
            <person name="Aerts A."/>
            <person name="Otillar R.P."/>
            <person name="Terry A.Y."/>
            <person name="Boore J.L."/>
            <person name="Simakov O."/>
            <person name="Marletaz F."/>
            <person name="Cho S.-J."/>
            <person name="Edsinger-Gonzales E."/>
            <person name="Havlak P."/>
            <person name="Kuo D.-H."/>
            <person name="Larsson T."/>
            <person name="Lv J."/>
            <person name="Arendt D."/>
            <person name="Savage R."/>
            <person name="Osoegawa K."/>
            <person name="de Jong P."/>
            <person name="Lindberg D.R."/>
            <person name="Seaver E.C."/>
            <person name="Weisblat D.A."/>
            <person name="Putnam N.H."/>
            <person name="Grigoriev I.V."/>
            <person name="Rokhsar D.S."/>
        </authorList>
    </citation>
    <scope>NUCLEOTIDE SEQUENCE</scope>
    <source>
        <strain evidence="4">I ESC-2004</strain>
    </source>
</reference>